<evidence type="ECO:0000313" key="7">
    <source>
        <dbReference type="EMBL" id="KLU25697.1"/>
    </source>
</evidence>
<sequence length="347" mass="37597">MLEIARERAVATVNKILEFALAPSIASALVSAALAMGSAHAQPPSFDSFALPTGSAPHDVAPAPDGSVWYTAQAQGAVGRLDPRSGKIEKIPLGDGSAPHGVIVGPDRAAWVTDGGLNAIVRIDPKTLAVTRFPLPKDRPDANLNTAVFDKQGHLWFTGQNGIYGELDPKLARIRVFDAPRGRGPYGICVTPDGSLYFASLAGSYLGRIDPASGAAQVTEPPTPNQGARRVWSDSRGRVWVSEWDVGKLGVFDPATRQWREWRLPGQDPHAYAIFVDDQDIVWLSEWSANALVRFDPRAERFDVFALPRPHANVRQMMGRPGEVWLSESGTDHLLRYRSRAADPGGN</sequence>
<keyword evidence="1 5" id="KW-0479">Metal-binding</keyword>
<dbReference type="GO" id="GO:0000287">
    <property type="term" value="F:magnesium ion binding"/>
    <property type="evidence" value="ECO:0007669"/>
    <property type="project" value="UniProtKB-UniRule"/>
</dbReference>
<evidence type="ECO:0000256" key="2">
    <source>
        <dbReference type="ARBA" id="ARBA00022842"/>
    </source>
</evidence>
<dbReference type="EC" id="4.2.99.-" evidence="5"/>
<comment type="similarity">
    <text evidence="5">Belongs to the Vgb family.</text>
</comment>
<keyword evidence="6" id="KW-0732">Signal</keyword>
<proteinExistence type="inferred from homology"/>
<evidence type="ECO:0000256" key="4">
    <source>
        <dbReference type="ARBA" id="ARBA00023251"/>
    </source>
</evidence>
<dbReference type="RefSeq" id="WP_047847158.1">
    <property type="nucleotide sequence ID" value="NZ_AEJF01000087.1"/>
</dbReference>
<evidence type="ECO:0000256" key="5">
    <source>
        <dbReference type="PIRNR" id="PIRNR026412"/>
    </source>
</evidence>
<dbReference type="GO" id="GO:0046677">
    <property type="term" value="P:response to antibiotic"/>
    <property type="evidence" value="ECO:0007669"/>
    <property type="project" value="UniProtKB-UniRule"/>
</dbReference>
<dbReference type="InterPro" id="IPR015943">
    <property type="entry name" value="WD40/YVTN_repeat-like_dom_sf"/>
</dbReference>
<gene>
    <name evidence="7" type="ORF">EOS_13495</name>
</gene>
<dbReference type="Pfam" id="PF24684">
    <property type="entry name" value="Vgb_lyase"/>
    <property type="match status" value="1"/>
</dbReference>
<dbReference type="GO" id="GO:0030288">
    <property type="term" value="C:outer membrane-bounded periplasmic space"/>
    <property type="evidence" value="ECO:0007669"/>
    <property type="project" value="TreeGrafter"/>
</dbReference>
<keyword evidence="4 5" id="KW-0046">Antibiotic resistance</keyword>
<dbReference type="EMBL" id="AEJF01000087">
    <property type="protein sequence ID" value="KLU25697.1"/>
    <property type="molecule type" value="Genomic_DNA"/>
</dbReference>
<dbReference type="PANTHER" id="PTHR40274">
    <property type="entry name" value="VIRGINIAMYCIN B LYASE"/>
    <property type="match status" value="1"/>
</dbReference>
<dbReference type="GO" id="GO:0017001">
    <property type="term" value="P:antibiotic catabolic process"/>
    <property type="evidence" value="ECO:0007669"/>
    <property type="project" value="UniProtKB-UniRule"/>
</dbReference>
<organism evidence="7 8">
    <name type="scientific">Caballeronia mineralivorans PML1(12)</name>
    <dbReference type="NCBI Taxonomy" id="908627"/>
    <lineage>
        <taxon>Bacteria</taxon>
        <taxon>Pseudomonadati</taxon>
        <taxon>Pseudomonadota</taxon>
        <taxon>Betaproteobacteria</taxon>
        <taxon>Burkholderiales</taxon>
        <taxon>Burkholderiaceae</taxon>
        <taxon>Caballeronia</taxon>
    </lineage>
</organism>
<dbReference type="Proteomes" id="UP000035963">
    <property type="component" value="Unassembled WGS sequence"/>
</dbReference>
<evidence type="ECO:0000256" key="6">
    <source>
        <dbReference type="SAM" id="SignalP"/>
    </source>
</evidence>
<dbReference type="SUPFAM" id="SSF63829">
    <property type="entry name" value="Calcium-dependent phosphotriesterase"/>
    <property type="match status" value="1"/>
</dbReference>
<dbReference type="InterPro" id="IPR011217">
    <property type="entry name" value="Vgb_bact"/>
</dbReference>
<feature type="signal peptide" evidence="6">
    <location>
        <begin position="1"/>
        <end position="41"/>
    </location>
</feature>
<accession>A0A0J1CYS3</accession>
<dbReference type="Gene3D" id="2.130.10.10">
    <property type="entry name" value="YVTN repeat-like/Quinoprotein amine dehydrogenase"/>
    <property type="match status" value="2"/>
</dbReference>
<comment type="function">
    <text evidence="5">Inactivates the type B streptogramin antibiotics by linearizing the lactone ring at the ester linkage, generating a free phenylglycine carboxylate and converting the threonyl moiety into 2-amino-butenoic acid.</text>
</comment>
<comment type="caution">
    <text evidence="7">The sequence shown here is derived from an EMBL/GenBank/DDBJ whole genome shotgun (WGS) entry which is preliminary data.</text>
</comment>
<dbReference type="AlphaFoldDB" id="A0A0J1CYS3"/>
<keyword evidence="8" id="KW-1185">Reference proteome</keyword>
<name>A0A0J1CYS3_9BURK</name>
<dbReference type="InterPro" id="IPR051344">
    <property type="entry name" value="Vgb"/>
</dbReference>
<evidence type="ECO:0000313" key="8">
    <source>
        <dbReference type="Proteomes" id="UP000035963"/>
    </source>
</evidence>
<evidence type="ECO:0000256" key="1">
    <source>
        <dbReference type="ARBA" id="ARBA00022723"/>
    </source>
</evidence>
<reference evidence="7 8" key="1">
    <citation type="journal article" date="2015" name="Genome Announc.">
        <title>Draft Genome Sequence of Burkholderia sp. Strain PML1(12), an Ectomycorrhizosphere-Inhabiting Bacterium with Effective Mineral-Weathering Ability.</title>
        <authorList>
            <person name="Uroz S."/>
            <person name="Oger P."/>
        </authorList>
    </citation>
    <scope>NUCLEOTIDE SEQUENCE [LARGE SCALE GENOMIC DNA]</scope>
    <source>
        <strain evidence="8">PML1(12)</strain>
    </source>
</reference>
<evidence type="ECO:0000256" key="3">
    <source>
        <dbReference type="ARBA" id="ARBA00023239"/>
    </source>
</evidence>
<dbReference type="OrthoDB" id="502821at2"/>
<keyword evidence="3 5" id="KW-0456">Lyase</keyword>
<comment type="cofactor">
    <cofactor evidence="5">
        <name>Mg(2+)</name>
        <dbReference type="ChEBI" id="CHEBI:18420"/>
    </cofactor>
</comment>
<dbReference type="GO" id="GO:0016835">
    <property type="term" value="F:carbon-oxygen lyase activity"/>
    <property type="evidence" value="ECO:0007669"/>
    <property type="project" value="UniProtKB-UniRule"/>
</dbReference>
<dbReference type="PANTHER" id="PTHR40274:SF3">
    <property type="entry name" value="VIRGINIAMYCIN B LYASE"/>
    <property type="match status" value="1"/>
</dbReference>
<comment type="subunit">
    <text evidence="5">Monomer.</text>
</comment>
<dbReference type="PIRSF" id="PIRSF026412">
    <property type="entry name" value="Streptogrm_lyase"/>
    <property type="match status" value="1"/>
</dbReference>
<dbReference type="PATRIC" id="fig|908627.4.peg.3008"/>
<keyword evidence="2 5" id="KW-0460">Magnesium</keyword>
<protein>
    <recommendedName>
        <fullName evidence="5">Virginiamycin B lyase</fullName>
        <ecNumber evidence="5">4.2.99.-</ecNumber>
    </recommendedName>
    <alternativeName>
        <fullName evidence="5">Streptogramin B lyase</fullName>
    </alternativeName>
</protein>
<feature type="chain" id="PRO_5005249443" description="Virginiamycin B lyase" evidence="6">
    <location>
        <begin position="42"/>
        <end position="347"/>
    </location>
</feature>